<dbReference type="GO" id="GO:0006629">
    <property type="term" value="P:lipid metabolic process"/>
    <property type="evidence" value="ECO:0007669"/>
    <property type="project" value="InterPro"/>
</dbReference>
<evidence type="ECO:0000313" key="2">
    <source>
        <dbReference type="Proteomes" id="UP000606786"/>
    </source>
</evidence>
<comment type="caution">
    <text evidence="1">The sequence shown here is derived from an EMBL/GenBank/DDBJ whole genome shotgun (WGS) entry which is preliminary data.</text>
</comment>
<protein>
    <submittedName>
        <fullName evidence="1">(Mediterranean fruit fly) hypothetical protein</fullName>
    </submittedName>
</protein>
<dbReference type="CDD" id="cd08616">
    <property type="entry name" value="PI-PLCXD1c"/>
    <property type="match status" value="1"/>
</dbReference>
<dbReference type="Gene3D" id="3.20.20.190">
    <property type="entry name" value="Phosphatidylinositol (PI) phosphodiesterase"/>
    <property type="match status" value="1"/>
</dbReference>
<dbReference type="SUPFAM" id="SSF51695">
    <property type="entry name" value="PLC-like phosphodiesterases"/>
    <property type="match status" value="1"/>
</dbReference>
<keyword evidence="2" id="KW-1185">Reference proteome</keyword>
<dbReference type="InterPro" id="IPR017946">
    <property type="entry name" value="PLC-like_Pdiesterase_TIM-brl"/>
</dbReference>
<dbReference type="GO" id="GO:0008081">
    <property type="term" value="F:phosphoric diester hydrolase activity"/>
    <property type="evidence" value="ECO:0007669"/>
    <property type="project" value="InterPro"/>
</dbReference>
<evidence type="ECO:0000313" key="1">
    <source>
        <dbReference type="EMBL" id="CAD6997154.1"/>
    </source>
</evidence>
<dbReference type="EMBL" id="CAJHJT010000012">
    <property type="protein sequence ID" value="CAD6997154.1"/>
    <property type="molecule type" value="Genomic_DNA"/>
</dbReference>
<dbReference type="PANTHER" id="PTHR13593:SF113">
    <property type="entry name" value="SI:DKEY-266F7.9"/>
    <property type="match status" value="1"/>
</dbReference>
<reference evidence="1" key="1">
    <citation type="submission" date="2020-11" db="EMBL/GenBank/DDBJ databases">
        <authorList>
            <person name="Whitehead M."/>
        </authorList>
    </citation>
    <scope>NUCLEOTIDE SEQUENCE</scope>
    <source>
        <strain evidence="1">EGII</strain>
    </source>
</reference>
<dbReference type="KEGG" id="ccat:101449221"/>
<dbReference type="InterPro" id="IPR042158">
    <property type="entry name" value="PLCXD1/2/3"/>
</dbReference>
<proteinExistence type="predicted"/>
<organism evidence="1 2">
    <name type="scientific">Ceratitis capitata</name>
    <name type="common">Mediterranean fruit fly</name>
    <name type="synonym">Tephritis capitata</name>
    <dbReference type="NCBI Taxonomy" id="7213"/>
    <lineage>
        <taxon>Eukaryota</taxon>
        <taxon>Metazoa</taxon>
        <taxon>Ecdysozoa</taxon>
        <taxon>Arthropoda</taxon>
        <taxon>Hexapoda</taxon>
        <taxon>Insecta</taxon>
        <taxon>Pterygota</taxon>
        <taxon>Neoptera</taxon>
        <taxon>Endopterygota</taxon>
        <taxon>Diptera</taxon>
        <taxon>Brachycera</taxon>
        <taxon>Muscomorpha</taxon>
        <taxon>Tephritoidea</taxon>
        <taxon>Tephritidae</taxon>
        <taxon>Ceratitis</taxon>
        <taxon>Ceratitis</taxon>
    </lineage>
</organism>
<dbReference type="InterPro" id="IPR051057">
    <property type="entry name" value="PI-PLC_domain"/>
</dbReference>
<name>A0A811UE67_CERCA</name>
<sequence>MSNNGQWMTSLPDNLRSIPVINLAIPGSHDTMTYGIKSRAKPAPDADRSTIWLNFCFPWCVRRWAKTQSSSVLDQLLLGIRYFDLRVCQKNDKYYFAHGLFAMEIFEPLEELKRYLLSHRGEICILDFQHFYEMDETHHKQLQNRLLMLFDSMLYAKSDGNLSEFTLNRSSALGRQVFLIYRRCPLPLPNEFWPSNSWPTPWPNVTSIKKLEIYLQKSLLTRQPSQGFVSQCILTPSGKYITLRFFSSLRKTAKKVNSKLKPWIEEQLPGPFEENEPPKANVFIVDFASLNNGEFCNTVIGLNYKINNPSMSGDAYNNF</sequence>
<dbReference type="OrthoDB" id="1046782at2759"/>
<dbReference type="PANTHER" id="PTHR13593">
    <property type="match status" value="1"/>
</dbReference>
<gene>
    <name evidence="1" type="ORF">CCAP1982_LOCUS5798</name>
</gene>
<dbReference type="Proteomes" id="UP000606786">
    <property type="component" value="Unassembled WGS sequence"/>
</dbReference>
<dbReference type="AlphaFoldDB" id="A0A811UE67"/>
<accession>A0A811UE67</accession>